<protein>
    <submittedName>
        <fullName evidence="5">Helix-turn-helix domain-containing protein</fullName>
    </submittedName>
</protein>
<keyword evidence="1" id="KW-0805">Transcription regulation</keyword>
<sequence length="123" mass="14454">MTAKIDISNWESHGYACPVEATLDIIGGKWKSVILYHLSDQTLRFNELKRLIPDITQRMLTLQLRELERDGIVHREVYKEVPPKVEYWLTEFGQTLTPIIHLMLKWGVENTDKIIQHREQADV</sequence>
<organism evidence="5 6">
    <name type="scientific">Ectobacillus antri</name>
    <dbReference type="NCBI Taxonomy" id="2486280"/>
    <lineage>
        <taxon>Bacteria</taxon>
        <taxon>Bacillati</taxon>
        <taxon>Bacillota</taxon>
        <taxon>Bacilli</taxon>
        <taxon>Bacillales</taxon>
        <taxon>Bacillaceae</taxon>
        <taxon>Ectobacillus</taxon>
    </lineage>
</organism>
<dbReference type="Gene3D" id="1.10.10.10">
    <property type="entry name" value="Winged helix-like DNA-binding domain superfamily/Winged helix DNA-binding domain"/>
    <property type="match status" value="1"/>
</dbReference>
<evidence type="ECO:0000259" key="4">
    <source>
        <dbReference type="PROSITE" id="PS51118"/>
    </source>
</evidence>
<dbReference type="InterPro" id="IPR036388">
    <property type="entry name" value="WH-like_DNA-bd_sf"/>
</dbReference>
<evidence type="ECO:0000256" key="3">
    <source>
        <dbReference type="ARBA" id="ARBA00023163"/>
    </source>
</evidence>
<gene>
    <name evidence="5" type="ORF">P6P90_05825</name>
</gene>
<proteinExistence type="predicted"/>
<dbReference type="InterPro" id="IPR002577">
    <property type="entry name" value="HTH_HxlR"/>
</dbReference>
<dbReference type="Pfam" id="PF01638">
    <property type="entry name" value="HxlR"/>
    <property type="match status" value="1"/>
</dbReference>
<dbReference type="PANTHER" id="PTHR33204:SF33">
    <property type="entry name" value="TRANSCRIPTIONAL REGULATOR, MARR FAMILY"/>
    <property type="match status" value="1"/>
</dbReference>
<feature type="domain" description="HTH hxlR-type" evidence="4">
    <location>
        <begin position="17"/>
        <end position="115"/>
    </location>
</feature>
<evidence type="ECO:0000313" key="5">
    <source>
        <dbReference type="EMBL" id="MDG5753494.1"/>
    </source>
</evidence>
<comment type="caution">
    <text evidence="5">The sequence shown here is derived from an EMBL/GenBank/DDBJ whole genome shotgun (WGS) entry which is preliminary data.</text>
</comment>
<dbReference type="PROSITE" id="PS51118">
    <property type="entry name" value="HTH_HXLR"/>
    <property type="match status" value="1"/>
</dbReference>
<dbReference type="PANTHER" id="PTHR33204">
    <property type="entry name" value="TRANSCRIPTIONAL REGULATOR, MARR FAMILY"/>
    <property type="match status" value="1"/>
</dbReference>
<evidence type="ECO:0000256" key="2">
    <source>
        <dbReference type="ARBA" id="ARBA00023125"/>
    </source>
</evidence>
<accession>A0ABT6H262</accession>
<dbReference type="SUPFAM" id="SSF46785">
    <property type="entry name" value="Winged helix' DNA-binding domain"/>
    <property type="match status" value="1"/>
</dbReference>
<dbReference type="EMBL" id="JARULN010000003">
    <property type="protein sequence ID" value="MDG5753494.1"/>
    <property type="molecule type" value="Genomic_DNA"/>
</dbReference>
<evidence type="ECO:0000313" key="6">
    <source>
        <dbReference type="Proteomes" id="UP001218246"/>
    </source>
</evidence>
<dbReference type="RefSeq" id="WP_124564394.1">
    <property type="nucleotide sequence ID" value="NZ_JARRRY010000002.1"/>
</dbReference>
<dbReference type="InterPro" id="IPR036390">
    <property type="entry name" value="WH_DNA-bd_sf"/>
</dbReference>
<keyword evidence="6" id="KW-1185">Reference proteome</keyword>
<keyword evidence="2" id="KW-0238">DNA-binding</keyword>
<keyword evidence="3" id="KW-0804">Transcription</keyword>
<evidence type="ECO:0000256" key="1">
    <source>
        <dbReference type="ARBA" id="ARBA00023015"/>
    </source>
</evidence>
<reference evidence="5 6" key="1">
    <citation type="submission" date="2023-04" db="EMBL/GenBank/DDBJ databases">
        <title>Ectobacillus antri isolated from activated sludge.</title>
        <authorList>
            <person name="Yan P."/>
            <person name="Liu X."/>
        </authorList>
    </citation>
    <scope>NUCLEOTIDE SEQUENCE [LARGE SCALE GENOMIC DNA]</scope>
    <source>
        <strain evidence="5 6">C18H</strain>
    </source>
</reference>
<dbReference type="Proteomes" id="UP001218246">
    <property type="component" value="Unassembled WGS sequence"/>
</dbReference>
<name>A0ABT6H262_9BACI</name>